<dbReference type="Pfam" id="PF00069">
    <property type="entry name" value="Pkinase"/>
    <property type="match status" value="1"/>
</dbReference>
<evidence type="ECO:0000256" key="5">
    <source>
        <dbReference type="PROSITE-ProRule" id="PRU10141"/>
    </source>
</evidence>
<accession>A0A6P1BDB2</accession>
<dbReference type="InterPro" id="IPR008266">
    <property type="entry name" value="Tyr_kinase_AS"/>
</dbReference>
<dbReference type="PANTHER" id="PTHR43289">
    <property type="entry name" value="MITOGEN-ACTIVATED PROTEIN KINASE KINASE KINASE 20-RELATED"/>
    <property type="match status" value="1"/>
</dbReference>
<keyword evidence="2 5" id="KW-0547">Nucleotide-binding</keyword>
<gene>
    <name evidence="8" type="ORF">FNJ47_11425</name>
</gene>
<evidence type="ECO:0000259" key="7">
    <source>
        <dbReference type="PROSITE" id="PS50011"/>
    </source>
</evidence>
<proteinExistence type="predicted"/>
<evidence type="ECO:0000313" key="9">
    <source>
        <dbReference type="Proteomes" id="UP000468531"/>
    </source>
</evidence>
<keyword evidence="8" id="KW-0723">Serine/threonine-protein kinase</keyword>
<sequence>MTANDPFRSSYRGVPAGTRLNGIYEIEAMIGSGGMGEVYRCREIQTGSPVAVKMLLPDMVDNEAALTLFRREAAALHNLPHEAIVRYFLFTVEPVLQRPYLAMEFVNGRSLSNMLDDGPLTFEALVKLVQRVASGLQAAHEHGIIHRDVSPDNIIVPLDDVRRAKIIDFGIARSTQMGDKTIIGSGFAGKDNYASPEQVGLYGNDVTAKSDVYSFGLVLFHALTGQKLDMGGSQFQLVEKRRRVPDLGAVDMRIRPLLKRMLQPDPALRPTMAEVANWAPGASSQPSVAPLYGFDPLGKSEARASAQERPPPTTRNSRRIWLGTCVAGLLLLLGSGGYTYYRFVWKTSGLAALPPPPKLAGVSAPPSEPSPSQPAHQEPLKPAVIPSPSPDGPGRAERIRKYVAQYAGGDCFFILPVAVSSSAAVIEGYGASTAPFDTFDKAFRKEQGFEASVGVRQVNQAQCPAVKFLSQVGSDQARAPRINLSATELKAGETLNGTVENFANQVVELLMVSDRGEVRSLSYLLKPGIDSLSFALPMERTIGPQLLLVIAVPRVLDSLRQPRPMAADTFFLQATSEAQRGNVTITAAARYVMLTN</sequence>
<dbReference type="GO" id="GO:0005524">
    <property type="term" value="F:ATP binding"/>
    <property type="evidence" value="ECO:0007669"/>
    <property type="project" value="UniProtKB-UniRule"/>
</dbReference>
<dbReference type="RefSeq" id="WP_163153154.1">
    <property type="nucleotide sequence ID" value="NZ_VKHP01000034.1"/>
</dbReference>
<dbReference type="GO" id="GO:0004674">
    <property type="term" value="F:protein serine/threonine kinase activity"/>
    <property type="evidence" value="ECO:0007669"/>
    <property type="project" value="UniProtKB-KW"/>
</dbReference>
<feature type="region of interest" description="Disordered" evidence="6">
    <location>
        <begin position="359"/>
        <end position="395"/>
    </location>
</feature>
<dbReference type="InterPro" id="IPR017441">
    <property type="entry name" value="Protein_kinase_ATP_BS"/>
</dbReference>
<reference evidence="8 9" key="1">
    <citation type="journal article" date="2020" name="Arch. Microbiol.">
        <title>Bradyrhizobium uaiense sp. nov., a new highly efficient cowpea symbiont.</title>
        <authorList>
            <person name="Cabral Michel D."/>
            <person name="Azarias Guimaraes A."/>
            <person name="Martins da Costa E."/>
            <person name="Soares de Carvalho T."/>
            <person name="Balsanelli E."/>
            <person name="Willems A."/>
            <person name="Maltempi de Souza E."/>
            <person name="de Souza Moreira F.M."/>
        </authorList>
    </citation>
    <scope>NUCLEOTIDE SEQUENCE [LARGE SCALE GENOMIC DNA]</scope>
    <source>
        <strain evidence="8 9">UFLA 03-164</strain>
    </source>
</reference>
<keyword evidence="9" id="KW-1185">Reference proteome</keyword>
<dbReference type="PROSITE" id="PS00109">
    <property type="entry name" value="PROTEIN_KINASE_TYR"/>
    <property type="match status" value="1"/>
</dbReference>
<dbReference type="PROSITE" id="PS50011">
    <property type="entry name" value="PROTEIN_KINASE_DOM"/>
    <property type="match status" value="1"/>
</dbReference>
<dbReference type="SUPFAM" id="SSF56112">
    <property type="entry name" value="Protein kinase-like (PK-like)"/>
    <property type="match status" value="1"/>
</dbReference>
<keyword evidence="1" id="KW-0808">Transferase</keyword>
<dbReference type="InterPro" id="IPR000719">
    <property type="entry name" value="Prot_kinase_dom"/>
</dbReference>
<keyword evidence="3 8" id="KW-0418">Kinase</keyword>
<keyword evidence="4 5" id="KW-0067">ATP-binding</keyword>
<evidence type="ECO:0000256" key="2">
    <source>
        <dbReference type="ARBA" id="ARBA00022741"/>
    </source>
</evidence>
<dbReference type="Gene3D" id="3.30.200.20">
    <property type="entry name" value="Phosphorylase Kinase, domain 1"/>
    <property type="match status" value="1"/>
</dbReference>
<dbReference type="CDD" id="cd14014">
    <property type="entry name" value="STKc_PknB_like"/>
    <property type="match status" value="1"/>
</dbReference>
<dbReference type="InterPro" id="IPR011009">
    <property type="entry name" value="Kinase-like_dom_sf"/>
</dbReference>
<evidence type="ECO:0000313" key="8">
    <source>
        <dbReference type="EMBL" id="NEU96428.1"/>
    </source>
</evidence>
<dbReference type="Gene3D" id="1.10.510.10">
    <property type="entry name" value="Transferase(Phosphotransferase) domain 1"/>
    <property type="match status" value="1"/>
</dbReference>
<dbReference type="EMBL" id="VKHP01000034">
    <property type="protein sequence ID" value="NEU96428.1"/>
    <property type="molecule type" value="Genomic_DNA"/>
</dbReference>
<name>A0A6P1BDB2_9BRAD</name>
<dbReference type="AlphaFoldDB" id="A0A6P1BDB2"/>
<dbReference type="PROSITE" id="PS00107">
    <property type="entry name" value="PROTEIN_KINASE_ATP"/>
    <property type="match status" value="1"/>
</dbReference>
<evidence type="ECO:0000256" key="3">
    <source>
        <dbReference type="ARBA" id="ARBA00022777"/>
    </source>
</evidence>
<evidence type="ECO:0000256" key="1">
    <source>
        <dbReference type="ARBA" id="ARBA00022679"/>
    </source>
</evidence>
<evidence type="ECO:0000256" key="6">
    <source>
        <dbReference type="SAM" id="MobiDB-lite"/>
    </source>
</evidence>
<dbReference type="PANTHER" id="PTHR43289:SF34">
    <property type="entry name" value="SERINE_THREONINE-PROTEIN KINASE YBDM-RELATED"/>
    <property type="match status" value="1"/>
</dbReference>
<evidence type="ECO:0000256" key="4">
    <source>
        <dbReference type="ARBA" id="ARBA00022840"/>
    </source>
</evidence>
<protein>
    <submittedName>
        <fullName evidence="8">Serine/threonine protein kinase</fullName>
    </submittedName>
</protein>
<feature type="domain" description="Protein kinase" evidence="7">
    <location>
        <begin position="24"/>
        <end position="288"/>
    </location>
</feature>
<comment type="caution">
    <text evidence="8">The sequence shown here is derived from an EMBL/GenBank/DDBJ whole genome shotgun (WGS) entry which is preliminary data.</text>
</comment>
<feature type="binding site" evidence="5">
    <location>
        <position position="53"/>
    </location>
    <ligand>
        <name>ATP</name>
        <dbReference type="ChEBI" id="CHEBI:30616"/>
    </ligand>
</feature>
<dbReference type="Proteomes" id="UP000468531">
    <property type="component" value="Unassembled WGS sequence"/>
</dbReference>
<organism evidence="8 9">
    <name type="scientific">Bradyrhizobium uaiense</name>
    <dbReference type="NCBI Taxonomy" id="2594946"/>
    <lineage>
        <taxon>Bacteria</taxon>
        <taxon>Pseudomonadati</taxon>
        <taxon>Pseudomonadota</taxon>
        <taxon>Alphaproteobacteria</taxon>
        <taxon>Hyphomicrobiales</taxon>
        <taxon>Nitrobacteraceae</taxon>
        <taxon>Bradyrhizobium</taxon>
    </lineage>
</organism>